<keyword evidence="1" id="KW-0472">Membrane</keyword>
<name>A0A3L8PH85_9ACTN</name>
<feature type="transmembrane region" description="Helical" evidence="1">
    <location>
        <begin position="304"/>
        <end position="323"/>
    </location>
</feature>
<dbReference type="Proteomes" id="UP000282515">
    <property type="component" value="Unassembled WGS sequence"/>
</dbReference>
<keyword evidence="3" id="KW-1185">Reference proteome</keyword>
<evidence type="ECO:0000256" key="1">
    <source>
        <dbReference type="SAM" id="Phobius"/>
    </source>
</evidence>
<keyword evidence="1" id="KW-0812">Transmembrane</keyword>
<proteinExistence type="predicted"/>
<protein>
    <submittedName>
        <fullName evidence="2">Uncharacterized protein</fullName>
    </submittedName>
</protein>
<dbReference type="AlphaFoldDB" id="A0A3L8PH85"/>
<gene>
    <name evidence="2" type="ORF">D9V41_15675</name>
</gene>
<organism evidence="2 3">
    <name type="scientific">Aeromicrobium phragmitis</name>
    <dbReference type="NCBI Taxonomy" id="2478914"/>
    <lineage>
        <taxon>Bacteria</taxon>
        <taxon>Bacillati</taxon>
        <taxon>Actinomycetota</taxon>
        <taxon>Actinomycetes</taxon>
        <taxon>Propionibacteriales</taxon>
        <taxon>Nocardioidaceae</taxon>
        <taxon>Aeromicrobium</taxon>
    </lineage>
</organism>
<evidence type="ECO:0000313" key="2">
    <source>
        <dbReference type="EMBL" id="RLV54567.1"/>
    </source>
</evidence>
<evidence type="ECO:0000313" key="3">
    <source>
        <dbReference type="Proteomes" id="UP000282515"/>
    </source>
</evidence>
<sequence>MNPRAFEADGYTVSAEGFTSNEDVTIEVDGNTVATTAASAAGRLDYHVEGFAVTAGSVVTVELVGTAHSETLLIGIEEPFIFTQWTYTASSLHYVGIPVNVLATDQSATGELFIAGQRIGPLERNGDALMSGWVPLRLDPGTYEILVVLGDGTRLTADFTVVADTFPVTVAPNPVPENRLAAGVTVTAEGLLVPGGAPAPDFIHVTVRDAAGQMLEALPAQERAAVGHDGRASLRLAESIVQRLQVGQTYTVYVVGSTGATEVGPAVGEVSSAQFTVVEAVATPDPIDQPAVAPVTLPNVGAAVAPQALGLAAVLLAAGAVLLQRISGRRQPS</sequence>
<dbReference type="EMBL" id="RDBF01000017">
    <property type="protein sequence ID" value="RLV54567.1"/>
    <property type="molecule type" value="Genomic_DNA"/>
</dbReference>
<reference evidence="2 3" key="1">
    <citation type="submission" date="2018-10" db="EMBL/GenBank/DDBJ databases">
        <title>Aeromicrobium sp. 9W16Y-2 whole genome shotgun sequence.</title>
        <authorList>
            <person name="Li F."/>
        </authorList>
    </citation>
    <scope>NUCLEOTIDE SEQUENCE [LARGE SCALE GENOMIC DNA]</scope>
    <source>
        <strain evidence="2 3">9W16Y-2</strain>
    </source>
</reference>
<comment type="caution">
    <text evidence="2">The sequence shown here is derived from an EMBL/GenBank/DDBJ whole genome shotgun (WGS) entry which is preliminary data.</text>
</comment>
<accession>A0A3L8PH85</accession>
<keyword evidence="1" id="KW-1133">Transmembrane helix</keyword>